<protein>
    <submittedName>
        <fullName evidence="1">Uncharacterized protein</fullName>
    </submittedName>
</protein>
<dbReference type="AlphaFoldDB" id="A0A6H1ZEV7"/>
<name>A0A6H1ZEV7_9ZZZZ</name>
<dbReference type="EMBL" id="MT144002">
    <property type="protein sequence ID" value="QJA46068.1"/>
    <property type="molecule type" value="Genomic_DNA"/>
</dbReference>
<evidence type="ECO:0000313" key="1">
    <source>
        <dbReference type="EMBL" id="QJA46068.1"/>
    </source>
</evidence>
<proteinExistence type="predicted"/>
<accession>A0A6H1ZEV7</accession>
<dbReference type="EMBL" id="MT144755">
    <property type="protein sequence ID" value="QJH98859.1"/>
    <property type="molecule type" value="Genomic_DNA"/>
</dbReference>
<reference evidence="1" key="1">
    <citation type="submission" date="2020-03" db="EMBL/GenBank/DDBJ databases">
        <title>The deep terrestrial virosphere.</title>
        <authorList>
            <person name="Holmfeldt K."/>
            <person name="Nilsson E."/>
            <person name="Simone D."/>
            <person name="Lopez-Fernandez M."/>
            <person name="Wu X."/>
            <person name="de Brujin I."/>
            <person name="Lundin D."/>
            <person name="Andersson A."/>
            <person name="Bertilsson S."/>
            <person name="Dopson M."/>
        </authorList>
    </citation>
    <scope>NUCLEOTIDE SEQUENCE</scope>
    <source>
        <strain evidence="1">TM448A00312</strain>
        <strain evidence="2">TM448B01411</strain>
    </source>
</reference>
<sequence length="53" mass="6230">MKHFYSVESSKDLSFEQASEIIEKFVPDNENRKRNIGEAIEKINELNGQKKLF</sequence>
<evidence type="ECO:0000313" key="2">
    <source>
        <dbReference type="EMBL" id="QJH98859.1"/>
    </source>
</evidence>
<organism evidence="1">
    <name type="scientific">viral metagenome</name>
    <dbReference type="NCBI Taxonomy" id="1070528"/>
    <lineage>
        <taxon>unclassified sequences</taxon>
        <taxon>metagenomes</taxon>
        <taxon>organismal metagenomes</taxon>
    </lineage>
</organism>
<gene>
    <name evidence="1" type="ORF">TM448A00312_0026</name>
    <name evidence="2" type="ORF">TM448B01411_0014</name>
</gene>